<dbReference type="Proteomes" id="UP000095283">
    <property type="component" value="Unplaced"/>
</dbReference>
<keyword evidence="1" id="KW-1185">Reference proteome</keyword>
<organism evidence="1 2">
    <name type="scientific">Heterorhabditis bacteriophora</name>
    <name type="common">Entomopathogenic nematode worm</name>
    <dbReference type="NCBI Taxonomy" id="37862"/>
    <lineage>
        <taxon>Eukaryota</taxon>
        <taxon>Metazoa</taxon>
        <taxon>Ecdysozoa</taxon>
        <taxon>Nematoda</taxon>
        <taxon>Chromadorea</taxon>
        <taxon>Rhabditida</taxon>
        <taxon>Rhabditina</taxon>
        <taxon>Rhabditomorpha</taxon>
        <taxon>Strongyloidea</taxon>
        <taxon>Heterorhabditidae</taxon>
        <taxon>Heterorhabditis</taxon>
    </lineage>
</organism>
<dbReference type="AlphaFoldDB" id="A0A1I7XEJ2"/>
<accession>A0A1I7XEJ2</accession>
<protein>
    <submittedName>
        <fullName evidence="2">Phorbol-ester/DAG-type domain-containing protein</fullName>
    </submittedName>
</protein>
<evidence type="ECO:0000313" key="2">
    <source>
        <dbReference type="WBParaSite" id="Hba_15757"/>
    </source>
</evidence>
<proteinExistence type="predicted"/>
<reference evidence="2" key="1">
    <citation type="submission" date="2016-11" db="UniProtKB">
        <authorList>
            <consortium name="WormBaseParasite"/>
        </authorList>
    </citation>
    <scope>IDENTIFICATION</scope>
</reference>
<evidence type="ECO:0000313" key="1">
    <source>
        <dbReference type="Proteomes" id="UP000095283"/>
    </source>
</evidence>
<name>A0A1I7XEJ2_HETBA</name>
<dbReference type="WBParaSite" id="Hba_15757">
    <property type="protein sequence ID" value="Hba_15757"/>
    <property type="gene ID" value="Hba_15757"/>
</dbReference>
<sequence length="54" mass="6255">MFNYVNSPLHAFIQVHNTLLSCEYCGQSHCSVTSTVSHPHWCLWDIRLTTTLYV</sequence>